<dbReference type="AlphaFoldDB" id="A0A5D0MC74"/>
<protein>
    <submittedName>
        <fullName evidence="1">Uncharacterized protein</fullName>
    </submittedName>
</protein>
<gene>
    <name evidence="1" type="ORF">FXF47_04580</name>
</gene>
<proteinExistence type="predicted"/>
<name>A0A5D0MC74_9BACT</name>
<evidence type="ECO:0000313" key="1">
    <source>
        <dbReference type="EMBL" id="TYB31357.1"/>
    </source>
</evidence>
<reference evidence="1" key="1">
    <citation type="submission" date="2019-08" db="EMBL/GenBank/DDBJ databases">
        <title>Genomic characterization of a novel candidate phylum (ARYD3) from a high temperature, high salinity tertiary oil reservoir in north central Oklahoma, USA.</title>
        <authorList>
            <person name="Youssef N.H."/>
            <person name="Yadav A."/>
            <person name="Elshahed M.S."/>
        </authorList>
    </citation>
    <scope>NUCLEOTIDE SEQUENCE [LARGE SCALE GENOMIC DNA]</scope>
    <source>
        <strain evidence="1">ARYD3</strain>
    </source>
</reference>
<organism evidence="1 2">
    <name type="scientific">Candidatus Mcinerneyibacterium aminivorans</name>
    <dbReference type="NCBI Taxonomy" id="2703815"/>
    <lineage>
        <taxon>Bacteria</taxon>
        <taxon>Candidatus Macinerneyibacteriota</taxon>
        <taxon>Candidatus Mcinerneyibacteria</taxon>
        <taxon>Candidatus Mcinerneyibacteriales</taxon>
        <taxon>Candidatus Mcinerneyibacteriaceae</taxon>
        <taxon>Candidatus Mcinerneyibacterium</taxon>
    </lineage>
</organism>
<evidence type="ECO:0000313" key="2">
    <source>
        <dbReference type="Proteomes" id="UP000324143"/>
    </source>
</evidence>
<comment type="caution">
    <text evidence="1">The sequence shown here is derived from an EMBL/GenBank/DDBJ whole genome shotgun (WGS) entry which is preliminary data.</text>
</comment>
<dbReference type="EMBL" id="VSIX01000038">
    <property type="protein sequence ID" value="TYB31357.1"/>
    <property type="molecule type" value="Genomic_DNA"/>
</dbReference>
<sequence length="82" mass="9845">MIISLVDYLLFYFELKPLLFKNLYSIFYLNSKDIKIKYKFLKPFFIFLYNVVAIFKSEKFMGLKDKIVVEINTDDVSVLIEI</sequence>
<accession>A0A5D0MC74</accession>
<dbReference type="Proteomes" id="UP000324143">
    <property type="component" value="Unassembled WGS sequence"/>
</dbReference>
<keyword evidence="2" id="KW-1185">Reference proteome</keyword>